<dbReference type="InterPro" id="IPR027417">
    <property type="entry name" value="P-loop_NTPase"/>
</dbReference>
<evidence type="ECO:0000256" key="1">
    <source>
        <dbReference type="SAM" id="Phobius"/>
    </source>
</evidence>
<feature type="transmembrane region" description="Helical" evidence="1">
    <location>
        <begin position="134"/>
        <end position="154"/>
    </location>
</feature>
<evidence type="ECO:0000313" key="3">
    <source>
        <dbReference type="EMBL" id="OGJ10143.1"/>
    </source>
</evidence>
<keyword evidence="1" id="KW-1133">Transmembrane helix</keyword>
<dbReference type="InterPro" id="IPR002789">
    <property type="entry name" value="HerA_central"/>
</dbReference>
<dbReference type="AlphaFoldDB" id="A0A1F6YUV6"/>
<evidence type="ECO:0000259" key="2">
    <source>
        <dbReference type="Pfam" id="PF01935"/>
    </source>
</evidence>
<dbReference type="Pfam" id="PF01935">
    <property type="entry name" value="DUF87"/>
    <property type="match status" value="1"/>
</dbReference>
<sequence length="769" mass="86537">MKHLSQNQRVLVAFIYLSILVIIFKLIGGNFGNLVWNTNIDSSIWFYSGAFMIVLGAYIVEPFFTKPSDAIANSTAVLIALFGLSNKNNLYGYSFIFYFALAILLFSIISIVLKDAKTYFWSRTSKILYWFVETFGASKVIFSIIYLSAAYSYFAIPEKIFAFIYVIAFWICLTFFDVIGMAVERVSKLFNMFGDKIGDELGQAIGCENPLLYKVEIDYTKHKSIPVKYGDLVAVETSINTGSIGMVVDTKYLLNKRWLSIYLIQDKTGEILKLNLSDKKLISEPKSIFAKENLVYLLNETELIGDELKKAVEDNQLYKDRDKFIGYVSSGSNINTLNFSILRDTGKLQQKISEGAILKTSIYGQETLYQVINGNAKEENLENFDRHGFIIGIARKLGKYKKDTKDLDVSKWMPTIFSPLFFAFSGIISPAKIKAMADSSIGHLPDTDLEIPLKDIDAIVTHNTAILGILGIGKSCLAYELIKRVSEKNIKIVCIDITNEYKKELPPYLENDAIISDNENAFNSINVKYEYIHTEGTGSMTKEHPDKSGNLAEYKAAINKDLCNFLFGHDEIPEGNTFEQTKKVRIFNLDYHKASKGEKMGFKVITSDLTQAEKTRIVAEELFKILMKIPLEEEKKAKVLLVFEEAHSLIPEWNSVASEGDKNATNGTAKVILQGRKYGLGSLVITQRTANVSKSILNQCNTIFALRVFDDTGKGFLENYIGEDYADTLATLEERHAIAIGKGLKLKQPVIIQLNDRDYIINQTSTEVS</sequence>
<accession>A0A1F6YUV6</accession>
<name>A0A1F6YUV6_9BACT</name>
<feature type="transmembrane region" description="Helical" evidence="1">
    <location>
        <begin position="67"/>
        <end position="84"/>
    </location>
</feature>
<feature type="transmembrane region" description="Helical" evidence="1">
    <location>
        <begin position="90"/>
        <end position="113"/>
    </location>
</feature>
<feature type="transmembrane region" description="Helical" evidence="1">
    <location>
        <begin position="12"/>
        <end position="32"/>
    </location>
</feature>
<dbReference type="STRING" id="1801803.A2356_01350"/>
<dbReference type="InterPro" id="IPR008571">
    <property type="entry name" value="HerA-like"/>
</dbReference>
<comment type="caution">
    <text evidence="3">The sequence shown here is derived from an EMBL/GenBank/DDBJ whole genome shotgun (WGS) entry which is preliminary data.</text>
</comment>
<dbReference type="PANTHER" id="PTHR42957:SF1">
    <property type="entry name" value="HELICASE MJ1565-RELATED"/>
    <property type="match status" value="1"/>
</dbReference>
<dbReference type="Gene3D" id="3.40.50.300">
    <property type="entry name" value="P-loop containing nucleotide triphosphate hydrolases"/>
    <property type="match status" value="2"/>
</dbReference>
<feature type="transmembrane region" description="Helical" evidence="1">
    <location>
        <begin position="44"/>
        <end position="60"/>
    </location>
</feature>
<organism evidence="3 4">
    <name type="scientific">Candidatus Nomurabacteria bacterium RIFOXYB1_FULL_39_16</name>
    <dbReference type="NCBI Taxonomy" id="1801803"/>
    <lineage>
        <taxon>Bacteria</taxon>
        <taxon>Candidatus Nomuraibacteriota</taxon>
    </lineage>
</organism>
<evidence type="ECO:0000313" key="4">
    <source>
        <dbReference type="Proteomes" id="UP000177047"/>
    </source>
</evidence>
<proteinExistence type="predicted"/>
<reference evidence="3 4" key="1">
    <citation type="journal article" date="2016" name="Nat. Commun.">
        <title>Thousands of microbial genomes shed light on interconnected biogeochemical processes in an aquifer system.</title>
        <authorList>
            <person name="Anantharaman K."/>
            <person name="Brown C.T."/>
            <person name="Hug L.A."/>
            <person name="Sharon I."/>
            <person name="Castelle C.J."/>
            <person name="Probst A.J."/>
            <person name="Thomas B.C."/>
            <person name="Singh A."/>
            <person name="Wilkins M.J."/>
            <person name="Karaoz U."/>
            <person name="Brodie E.L."/>
            <person name="Williams K.H."/>
            <person name="Hubbard S.S."/>
            <person name="Banfield J.F."/>
        </authorList>
    </citation>
    <scope>NUCLEOTIDE SEQUENCE [LARGE SCALE GENOMIC DNA]</scope>
</reference>
<gene>
    <name evidence="3" type="ORF">A2356_01350</name>
</gene>
<dbReference type="Proteomes" id="UP000177047">
    <property type="component" value="Unassembled WGS sequence"/>
</dbReference>
<dbReference type="SUPFAM" id="SSF52540">
    <property type="entry name" value="P-loop containing nucleoside triphosphate hydrolases"/>
    <property type="match status" value="1"/>
</dbReference>
<dbReference type="EMBL" id="MFWB01000001">
    <property type="protein sequence ID" value="OGJ10143.1"/>
    <property type="molecule type" value="Genomic_DNA"/>
</dbReference>
<protein>
    <recommendedName>
        <fullName evidence="2">Helicase HerA central domain-containing protein</fullName>
    </recommendedName>
</protein>
<dbReference type="PANTHER" id="PTHR42957">
    <property type="entry name" value="HELICASE MJ1565-RELATED"/>
    <property type="match status" value="1"/>
</dbReference>
<keyword evidence="1" id="KW-0472">Membrane</keyword>
<feature type="transmembrane region" description="Helical" evidence="1">
    <location>
        <begin position="160"/>
        <end position="183"/>
    </location>
</feature>
<keyword evidence="1" id="KW-0812">Transmembrane</keyword>
<feature type="domain" description="Helicase HerA central" evidence="2">
    <location>
        <begin position="441"/>
        <end position="532"/>
    </location>
</feature>